<reference evidence="1" key="2">
    <citation type="journal article" date="2021" name="PeerJ">
        <title>Extensive microbial diversity within the chicken gut microbiome revealed by metagenomics and culture.</title>
        <authorList>
            <person name="Gilroy R."/>
            <person name="Ravi A."/>
            <person name="Getino M."/>
            <person name="Pursley I."/>
            <person name="Horton D.L."/>
            <person name="Alikhan N.F."/>
            <person name="Baker D."/>
            <person name="Gharbi K."/>
            <person name="Hall N."/>
            <person name="Watson M."/>
            <person name="Adriaenssens E.M."/>
            <person name="Foster-Nyarko E."/>
            <person name="Jarju S."/>
            <person name="Secka A."/>
            <person name="Antonio M."/>
            <person name="Oren A."/>
            <person name="Chaudhuri R.R."/>
            <person name="La Ragione R."/>
            <person name="Hildebrand F."/>
            <person name="Pallen M.J."/>
        </authorList>
    </citation>
    <scope>NUCLEOTIDE SEQUENCE</scope>
    <source>
        <strain evidence="1">7463</strain>
    </source>
</reference>
<comment type="caution">
    <text evidence="1">The sequence shown here is derived from an EMBL/GenBank/DDBJ whole genome shotgun (WGS) entry which is preliminary data.</text>
</comment>
<gene>
    <name evidence="1" type="ORF">IAC56_05005</name>
</gene>
<evidence type="ECO:0000313" key="2">
    <source>
        <dbReference type="Proteomes" id="UP000824083"/>
    </source>
</evidence>
<dbReference type="Proteomes" id="UP000824083">
    <property type="component" value="Unassembled WGS sequence"/>
</dbReference>
<dbReference type="EMBL" id="DVMY01000081">
    <property type="protein sequence ID" value="HIU37613.1"/>
    <property type="molecule type" value="Genomic_DNA"/>
</dbReference>
<organism evidence="1 2">
    <name type="scientific">Candidatus Aphodousia faecigallinarum</name>
    <dbReference type="NCBI Taxonomy" id="2840677"/>
    <lineage>
        <taxon>Bacteria</taxon>
        <taxon>Pseudomonadati</taxon>
        <taxon>Pseudomonadota</taxon>
        <taxon>Betaproteobacteria</taxon>
        <taxon>Burkholderiales</taxon>
        <taxon>Sutterellaceae</taxon>
        <taxon>Sutterellaceae incertae sedis</taxon>
        <taxon>Candidatus Aphodousia</taxon>
    </lineage>
</organism>
<accession>A0A9D1IHV9</accession>
<sequence length="126" mass="14156">MKESLKIGGIGFMIGLFVAAIAAHICYDEGFDHGFAEAEARQADAVKIAQNEVKKDYEKRISELSASLERLHSDNAQRLRQLNDFSHAKTDLATCRRDRSRLGRLAVRGEELLKRADSYFEALSVK</sequence>
<name>A0A9D1IHV9_9BURK</name>
<proteinExistence type="predicted"/>
<reference evidence="1" key="1">
    <citation type="submission" date="2020-10" db="EMBL/GenBank/DDBJ databases">
        <authorList>
            <person name="Gilroy R."/>
        </authorList>
    </citation>
    <scope>NUCLEOTIDE SEQUENCE</scope>
    <source>
        <strain evidence="1">7463</strain>
    </source>
</reference>
<protein>
    <submittedName>
        <fullName evidence="1">Uncharacterized protein</fullName>
    </submittedName>
</protein>
<evidence type="ECO:0000313" key="1">
    <source>
        <dbReference type="EMBL" id="HIU37613.1"/>
    </source>
</evidence>
<dbReference type="AlphaFoldDB" id="A0A9D1IHV9"/>